<evidence type="ECO:0000256" key="4">
    <source>
        <dbReference type="SAM" id="MobiDB-lite"/>
    </source>
</evidence>
<comment type="caution">
    <text evidence="5">The sequence shown here is derived from an EMBL/GenBank/DDBJ whole genome shotgun (WGS) entry which is preliminary data.</text>
</comment>
<dbReference type="AlphaFoldDB" id="A0AAN6JFR6"/>
<evidence type="ECO:0000313" key="6">
    <source>
        <dbReference type="Proteomes" id="UP001168146"/>
    </source>
</evidence>
<organism evidence="5 6">
    <name type="scientific">Friedmanniomyces endolithicus</name>
    <dbReference type="NCBI Taxonomy" id="329885"/>
    <lineage>
        <taxon>Eukaryota</taxon>
        <taxon>Fungi</taxon>
        <taxon>Dikarya</taxon>
        <taxon>Ascomycota</taxon>
        <taxon>Pezizomycotina</taxon>
        <taxon>Dothideomycetes</taxon>
        <taxon>Dothideomycetidae</taxon>
        <taxon>Mycosphaerellales</taxon>
        <taxon>Teratosphaeriaceae</taxon>
        <taxon>Friedmanniomyces</taxon>
    </lineage>
</organism>
<evidence type="ECO:0000256" key="3">
    <source>
        <dbReference type="ARBA" id="ARBA00046339"/>
    </source>
</evidence>
<feature type="region of interest" description="Disordered" evidence="4">
    <location>
        <begin position="1"/>
        <end position="36"/>
    </location>
</feature>
<reference evidence="5" key="1">
    <citation type="submission" date="2021-12" db="EMBL/GenBank/DDBJ databases">
        <title>Black yeast isolated from Biological Soil Crust.</title>
        <authorList>
            <person name="Kurbessoian T."/>
        </authorList>
    </citation>
    <scope>NUCLEOTIDE SEQUENCE</scope>
    <source>
        <strain evidence="5">CCFEE 5208</strain>
    </source>
</reference>
<dbReference type="Proteomes" id="UP001168146">
    <property type="component" value="Unassembled WGS sequence"/>
</dbReference>
<feature type="compositionally biased region" description="Polar residues" evidence="4">
    <location>
        <begin position="22"/>
        <end position="36"/>
    </location>
</feature>
<dbReference type="GO" id="GO:0016151">
    <property type="term" value="F:nickel cation binding"/>
    <property type="evidence" value="ECO:0007669"/>
    <property type="project" value="InterPro"/>
</dbReference>
<name>A0AAN6JFR6_9PEZI</name>
<dbReference type="PANTHER" id="PTHR33620:SF1">
    <property type="entry name" value="UREASE ACCESSORY PROTEIN F"/>
    <property type="match status" value="1"/>
</dbReference>
<protein>
    <recommendedName>
        <fullName evidence="7">Urease accessory protein UreF</fullName>
    </recommendedName>
</protein>
<keyword evidence="1" id="KW-0996">Nickel insertion</keyword>
<accession>A0AAN6JFR6</accession>
<dbReference type="HAMAP" id="MF_01385">
    <property type="entry name" value="UreF"/>
    <property type="match status" value="1"/>
</dbReference>
<dbReference type="EMBL" id="JASUXU010000001">
    <property type="protein sequence ID" value="KAK0328563.1"/>
    <property type="molecule type" value="Genomic_DNA"/>
</dbReference>
<dbReference type="Gene3D" id="1.10.4190.10">
    <property type="entry name" value="Urease accessory protein UreF"/>
    <property type="match status" value="1"/>
</dbReference>
<sequence length="291" mass="31276">MRAAPSTTENGNLRSDFPRLHLNTSSNLRSRPSSNDVAMTNPTLHALLLLSDSALPLGSFAFSSGLESFLAHNKSRHSTSASRTKAFETFLEHSLANVASTALPYVLAAYTEGPTLERLEELDNDFDASTPCTVARRASTTQGRALLAIWERALFSSTSPSLASQAAAKALTAFAAASKCSKPDVYGLQLNSHFPPLFGLTALALGLSAAETAYLFLLNHAKALLSAGVRASVLGPYQSQAVLASESLQRCIRSCIEREGERKVDEAGVTVPVMDLWMGRHELLYSRIFNS</sequence>
<dbReference type="InterPro" id="IPR038277">
    <property type="entry name" value="UreF_sf"/>
</dbReference>
<dbReference type="Pfam" id="PF01730">
    <property type="entry name" value="UreF"/>
    <property type="match status" value="1"/>
</dbReference>
<evidence type="ECO:0000313" key="5">
    <source>
        <dbReference type="EMBL" id="KAK0328563.1"/>
    </source>
</evidence>
<comment type="similarity">
    <text evidence="3">Belongs to the UreF family.</text>
</comment>
<dbReference type="InterPro" id="IPR002639">
    <property type="entry name" value="UreF"/>
</dbReference>
<dbReference type="PANTHER" id="PTHR33620">
    <property type="entry name" value="UREASE ACCESSORY PROTEIN F"/>
    <property type="match status" value="1"/>
</dbReference>
<keyword evidence="2" id="KW-0143">Chaperone</keyword>
<feature type="compositionally biased region" description="Polar residues" evidence="4">
    <location>
        <begin position="1"/>
        <end position="13"/>
    </location>
</feature>
<proteinExistence type="inferred from homology"/>
<gene>
    <name evidence="5" type="ORF">LTR82_000494</name>
</gene>
<evidence type="ECO:0000256" key="1">
    <source>
        <dbReference type="ARBA" id="ARBA00022988"/>
    </source>
</evidence>
<evidence type="ECO:0000256" key="2">
    <source>
        <dbReference type="ARBA" id="ARBA00023186"/>
    </source>
</evidence>
<evidence type="ECO:0008006" key="7">
    <source>
        <dbReference type="Google" id="ProtNLM"/>
    </source>
</evidence>